<dbReference type="EMBL" id="KV907494">
    <property type="protein sequence ID" value="OOF99687.1"/>
    <property type="molecule type" value="Genomic_DNA"/>
</dbReference>
<organism evidence="1 2">
    <name type="scientific">Aspergillus carbonarius (strain ITEM 5010)</name>
    <dbReference type="NCBI Taxonomy" id="602072"/>
    <lineage>
        <taxon>Eukaryota</taxon>
        <taxon>Fungi</taxon>
        <taxon>Dikarya</taxon>
        <taxon>Ascomycota</taxon>
        <taxon>Pezizomycotina</taxon>
        <taxon>Eurotiomycetes</taxon>
        <taxon>Eurotiomycetidae</taxon>
        <taxon>Eurotiales</taxon>
        <taxon>Aspergillaceae</taxon>
        <taxon>Aspergillus</taxon>
        <taxon>Aspergillus subgen. Circumdati</taxon>
    </lineage>
</organism>
<accession>A0A1R3RZ20</accession>
<keyword evidence="2" id="KW-1185">Reference proteome</keyword>
<dbReference type="AlphaFoldDB" id="A0A1R3RZ20"/>
<dbReference type="Proteomes" id="UP000188318">
    <property type="component" value="Unassembled WGS sequence"/>
</dbReference>
<feature type="non-terminal residue" evidence="1">
    <location>
        <position position="1"/>
    </location>
</feature>
<name>A0A1R3RZ20_ASPC5</name>
<sequence length="51" mass="5695">GGPEAPSQIVTYVNIDRHQGIAWFAWSESERNKVLFGRVAHVGGRKEETTL</sequence>
<reference evidence="2" key="1">
    <citation type="journal article" date="2017" name="Genome Biol.">
        <title>Comparative genomics reveals high biological diversity and specific adaptations in the industrially and medically important fungal genus Aspergillus.</title>
        <authorList>
            <person name="de Vries R.P."/>
            <person name="Riley R."/>
            <person name="Wiebenga A."/>
            <person name="Aguilar-Osorio G."/>
            <person name="Amillis S."/>
            <person name="Uchima C.A."/>
            <person name="Anderluh G."/>
            <person name="Asadollahi M."/>
            <person name="Askin M."/>
            <person name="Barry K."/>
            <person name="Battaglia E."/>
            <person name="Bayram O."/>
            <person name="Benocci T."/>
            <person name="Braus-Stromeyer S.A."/>
            <person name="Caldana C."/>
            <person name="Canovas D."/>
            <person name="Cerqueira G.C."/>
            <person name="Chen F."/>
            <person name="Chen W."/>
            <person name="Choi C."/>
            <person name="Clum A."/>
            <person name="Dos Santos R.A."/>
            <person name="Damasio A.R."/>
            <person name="Diallinas G."/>
            <person name="Emri T."/>
            <person name="Fekete E."/>
            <person name="Flipphi M."/>
            <person name="Freyberg S."/>
            <person name="Gallo A."/>
            <person name="Gournas C."/>
            <person name="Habgood R."/>
            <person name="Hainaut M."/>
            <person name="Harispe M.L."/>
            <person name="Henrissat B."/>
            <person name="Hilden K.S."/>
            <person name="Hope R."/>
            <person name="Hossain A."/>
            <person name="Karabika E."/>
            <person name="Karaffa L."/>
            <person name="Karanyi Z."/>
            <person name="Krasevec N."/>
            <person name="Kuo A."/>
            <person name="Kusch H."/>
            <person name="LaButti K."/>
            <person name="Lagendijk E.L."/>
            <person name="Lapidus A."/>
            <person name="Levasseur A."/>
            <person name="Lindquist E."/>
            <person name="Lipzen A."/>
            <person name="Logrieco A.F."/>
            <person name="MacCabe A."/>
            <person name="Maekelae M.R."/>
            <person name="Malavazi I."/>
            <person name="Melin P."/>
            <person name="Meyer V."/>
            <person name="Mielnichuk N."/>
            <person name="Miskei M."/>
            <person name="Molnar A.P."/>
            <person name="Mule G."/>
            <person name="Ngan C.Y."/>
            <person name="Orejas M."/>
            <person name="Orosz E."/>
            <person name="Ouedraogo J.P."/>
            <person name="Overkamp K.M."/>
            <person name="Park H.-S."/>
            <person name="Perrone G."/>
            <person name="Piumi F."/>
            <person name="Punt P.J."/>
            <person name="Ram A.F."/>
            <person name="Ramon A."/>
            <person name="Rauscher S."/>
            <person name="Record E."/>
            <person name="Riano-Pachon D.M."/>
            <person name="Robert V."/>
            <person name="Roehrig J."/>
            <person name="Ruller R."/>
            <person name="Salamov A."/>
            <person name="Salih N.S."/>
            <person name="Samson R.A."/>
            <person name="Sandor E."/>
            <person name="Sanguinetti M."/>
            <person name="Schuetze T."/>
            <person name="Sepcic K."/>
            <person name="Shelest E."/>
            <person name="Sherlock G."/>
            <person name="Sophianopoulou V."/>
            <person name="Squina F.M."/>
            <person name="Sun H."/>
            <person name="Susca A."/>
            <person name="Todd R.B."/>
            <person name="Tsang A."/>
            <person name="Unkles S.E."/>
            <person name="van de Wiele N."/>
            <person name="van Rossen-Uffink D."/>
            <person name="Oliveira J.V."/>
            <person name="Vesth T.C."/>
            <person name="Visser J."/>
            <person name="Yu J.-H."/>
            <person name="Zhou M."/>
            <person name="Andersen M.R."/>
            <person name="Archer D.B."/>
            <person name="Baker S.E."/>
            <person name="Benoit I."/>
            <person name="Brakhage A.A."/>
            <person name="Braus G.H."/>
            <person name="Fischer R."/>
            <person name="Frisvad J.C."/>
            <person name="Goldman G.H."/>
            <person name="Houbraken J."/>
            <person name="Oakley B."/>
            <person name="Pocsi I."/>
            <person name="Scazzocchio C."/>
            <person name="Seiboth B."/>
            <person name="vanKuyk P.A."/>
            <person name="Wortman J."/>
            <person name="Dyer P.S."/>
            <person name="Grigoriev I.V."/>
        </authorList>
    </citation>
    <scope>NUCLEOTIDE SEQUENCE [LARGE SCALE GENOMIC DNA]</scope>
    <source>
        <strain evidence="2">ITEM 5010</strain>
    </source>
</reference>
<evidence type="ECO:0000313" key="2">
    <source>
        <dbReference type="Proteomes" id="UP000188318"/>
    </source>
</evidence>
<dbReference type="VEuPathDB" id="FungiDB:ASPCADRAFT_203456"/>
<proteinExistence type="predicted"/>
<evidence type="ECO:0000313" key="1">
    <source>
        <dbReference type="EMBL" id="OOF99687.1"/>
    </source>
</evidence>
<gene>
    <name evidence="1" type="ORF">ASPCADRAFT_203456</name>
</gene>
<protein>
    <submittedName>
        <fullName evidence="1">Uncharacterized protein</fullName>
    </submittedName>
</protein>